<keyword evidence="3" id="KW-0762">Sugar transport</keyword>
<comment type="caution">
    <text evidence="3">The sequence shown here is derived from an EMBL/GenBank/DDBJ whole genome shotgun (WGS) entry which is preliminary data.</text>
</comment>
<dbReference type="Pfam" id="PF00359">
    <property type="entry name" value="PTS_EIIA_2"/>
    <property type="match status" value="1"/>
</dbReference>
<dbReference type="SUPFAM" id="SSF55804">
    <property type="entry name" value="Phoshotransferase/anion transport protein"/>
    <property type="match status" value="1"/>
</dbReference>
<evidence type="ECO:0000313" key="4">
    <source>
        <dbReference type="Proteomes" id="UP001290861"/>
    </source>
</evidence>
<dbReference type="Gene3D" id="3.40.930.10">
    <property type="entry name" value="Mannitol-specific EII, Chain A"/>
    <property type="match status" value="1"/>
</dbReference>
<organism evidence="3 4">
    <name type="scientific">Pontiella agarivorans</name>
    <dbReference type="NCBI Taxonomy" id="3038953"/>
    <lineage>
        <taxon>Bacteria</taxon>
        <taxon>Pseudomonadati</taxon>
        <taxon>Kiritimatiellota</taxon>
        <taxon>Kiritimatiellia</taxon>
        <taxon>Kiritimatiellales</taxon>
        <taxon>Pontiellaceae</taxon>
        <taxon>Pontiella</taxon>
    </lineage>
</organism>
<evidence type="ECO:0000259" key="2">
    <source>
        <dbReference type="PROSITE" id="PS51094"/>
    </source>
</evidence>
<feature type="transmembrane region" description="Helical" evidence="1">
    <location>
        <begin position="225"/>
        <end position="246"/>
    </location>
</feature>
<protein>
    <submittedName>
        <fullName evidence="3">PTS sugar transporter subunit IIA</fullName>
    </submittedName>
</protein>
<proteinExistence type="predicted"/>
<sequence>MTTTHSLINQLIQLQELIVANMQKKVSQPNARLEELNKSIQALSADVPQQIKSHFNRLLQKHPEAIVPVSGELCAGCGMSLTKSLVQSVAKSEALNRCPNCARFLYYPDQLVERERVSRSYGEVQKKGIARFTAPELMMFPLKGGTGEEVLAEMCQRMQQEGFVNDGDHLLDLALQREAIISTAVDNGLAFPHVRGVEGGGLSMAVGISKKGVKFGGPGRTLSRIFFFVVIPTATSAFYLKLIAGLSKTFRDKDAREMLLNCADEAELWKALNKTTRKTFK</sequence>
<keyword evidence="4" id="KW-1185">Reference proteome</keyword>
<dbReference type="Proteomes" id="UP001290861">
    <property type="component" value="Unassembled WGS sequence"/>
</dbReference>
<name>A0ABU5N0D8_9BACT</name>
<dbReference type="CDD" id="cd00211">
    <property type="entry name" value="PTS_IIA_fru"/>
    <property type="match status" value="1"/>
</dbReference>
<dbReference type="EMBL" id="JARVCO010000012">
    <property type="protein sequence ID" value="MDZ8119895.1"/>
    <property type="molecule type" value="Genomic_DNA"/>
</dbReference>
<evidence type="ECO:0000313" key="3">
    <source>
        <dbReference type="EMBL" id="MDZ8119895.1"/>
    </source>
</evidence>
<keyword evidence="1" id="KW-0472">Membrane</keyword>
<keyword evidence="3" id="KW-0813">Transport</keyword>
<feature type="domain" description="PTS EIIA type-2" evidence="2">
    <location>
        <begin position="131"/>
        <end position="275"/>
    </location>
</feature>
<keyword evidence="1" id="KW-0812">Transmembrane</keyword>
<keyword evidence="1" id="KW-1133">Transmembrane helix</keyword>
<dbReference type="PANTHER" id="PTHR47738">
    <property type="entry name" value="PTS SYSTEM FRUCTOSE-LIKE EIIA COMPONENT-RELATED"/>
    <property type="match status" value="1"/>
</dbReference>
<dbReference type="InterPro" id="IPR016152">
    <property type="entry name" value="PTrfase/Anion_transptr"/>
</dbReference>
<dbReference type="RefSeq" id="WP_322609677.1">
    <property type="nucleotide sequence ID" value="NZ_JARVCO010000012.1"/>
</dbReference>
<dbReference type="InterPro" id="IPR051541">
    <property type="entry name" value="PTS_SugarTrans_NitroReg"/>
</dbReference>
<dbReference type="InterPro" id="IPR002178">
    <property type="entry name" value="PTS_EIIA_type-2_dom"/>
</dbReference>
<evidence type="ECO:0000256" key="1">
    <source>
        <dbReference type="SAM" id="Phobius"/>
    </source>
</evidence>
<dbReference type="PROSITE" id="PS51094">
    <property type="entry name" value="PTS_EIIA_TYPE_2"/>
    <property type="match status" value="1"/>
</dbReference>
<reference evidence="3 4" key="1">
    <citation type="journal article" date="2024" name="Appl. Environ. Microbiol.">
        <title>Pontiella agarivorans sp. nov., a novel marine anaerobic bacterium capable of degrading macroalgal polysaccharides and fixing nitrogen.</title>
        <authorList>
            <person name="Liu N."/>
            <person name="Kivenson V."/>
            <person name="Peng X."/>
            <person name="Cui Z."/>
            <person name="Lankiewicz T.S."/>
            <person name="Gosselin K.M."/>
            <person name="English C.J."/>
            <person name="Blair E.M."/>
            <person name="O'Malley M.A."/>
            <person name="Valentine D.L."/>
        </authorList>
    </citation>
    <scope>NUCLEOTIDE SEQUENCE [LARGE SCALE GENOMIC DNA]</scope>
    <source>
        <strain evidence="3 4">NLcol2</strain>
    </source>
</reference>
<dbReference type="Gene3D" id="1.10.287.1490">
    <property type="match status" value="1"/>
</dbReference>
<gene>
    <name evidence="3" type="ORF">P9H32_14795</name>
</gene>
<accession>A0ABU5N0D8</accession>